<evidence type="ECO:0000256" key="1">
    <source>
        <dbReference type="ARBA" id="ARBA00010617"/>
    </source>
</evidence>
<dbReference type="GO" id="GO:0020037">
    <property type="term" value="F:heme binding"/>
    <property type="evidence" value="ECO:0007669"/>
    <property type="project" value="InterPro"/>
</dbReference>
<dbReference type="OrthoDB" id="1470350at2759"/>
<dbReference type="InterPro" id="IPR001128">
    <property type="entry name" value="Cyt_P450"/>
</dbReference>
<keyword evidence="5" id="KW-0349">Heme</keyword>
<reference evidence="6" key="1">
    <citation type="submission" date="2020-05" db="EMBL/GenBank/DDBJ databases">
        <title>WGS assembly of Panicum virgatum.</title>
        <authorList>
            <person name="Lovell J.T."/>
            <person name="Jenkins J."/>
            <person name="Shu S."/>
            <person name="Juenger T.E."/>
            <person name="Schmutz J."/>
        </authorList>
    </citation>
    <scope>NUCLEOTIDE SEQUENCE</scope>
    <source>
        <strain evidence="6">AP13</strain>
    </source>
</reference>
<evidence type="ECO:0000256" key="3">
    <source>
        <dbReference type="ARBA" id="ARBA00023002"/>
    </source>
</evidence>
<dbReference type="PROSITE" id="PS51257">
    <property type="entry name" value="PROKAR_LIPOPROTEIN"/>
    <property type="match status" value="1"/>
</dbReference>
<keyword evidence="4 5" id="KW-0408">Iron</keyword>
<dbReference type="Proteomes" id="UP000823388">
    <property type="component" value="Chromosome 3N"/>
</dbReference>
<dbReference type="Gene3D" id="1.10.630.10">
    <property type="entry name" value="Cytochrome P450"/>
    <property type="match status" value="1"/>
</dbReference>
<dbReference type="PRINTS" id="PR00465">
    <property type="entry name" value="EP450IV"/>
</dbReference>
<keyword evidence="2 5" id="KW-0479">Metal-binding</keyword>
<dbReference type="PRINTS" id="PR00385">
    <property type="entry name" value="P450"/>
</dbReference>
<dbReference type="SUPFAM" id="SSF48264">
    <property type="entry name" value="Cytochrome P450"/>
    <property type="match status" value="1"/>
</dbReference>
<dbReference type="GO" id="GO:0004497">
    <property type="term" value="F:monooxygenase activity"/>
    <property type="evidence" value="ECO:0007669"/>
    <property type="project" value="InterPro"/>
</dbReference>
<gene>
    <name evidence="6" type="ORF">PVAP13_3NG207100</name>
</gene>
<dbReference type="CDD" id="cd11064">
    <property type="entry name" value="CYP86A"/>
    <property type="match status" value="1"/>
</dbReference>
<dbReference type="GO" id="GO:0016705">
    <property type="term" value="F:oxidoreductase activity, acting on paired donors, with incorporation or reduction of molecular oxygen"/>
    <property type="evidence" value="ECO:0007669"/>
    <property type="project" value="InterPro"/>
</dbReference>
<dbReference type="EMBL" id="CM029042">
    <property type="protein sequence ID" value="KAG2620588.1"/>
    <property type="molecule type" value="Genomic_DNA"/>
</dbReference>
<accession>A0A8T0UET9</accession>
<dbReference type="InterPro" id="IPR036396">
    <property type="entry name" value="Cyt_P450_sf"/>
</dbReference>
<evidence type="ECO:0000256" key="4">
    <source>
        <dbReference type="ARBA" id="ARBA00023004"/>
    </source>
</evidence>
<sequence>MEMERCSYMLPLVASCFFFLCSFFHALLATRKRRSGDVCCGPRHAPRSHPVLGCLVEFYRNRRRLLDWYTGLLAASPSQTVVVERLGARRTVVTANPANVEHLLKANFGNYPKGNPFTEVLGDLLGGGIFNADGEPWGAQRKLVSHEFTARALREQVGAALEAEARARLLPAFDAAAASGGEVDVQELLRQFEFNVICRVSLGADPGDETALPLSRLAAAFDAAAAIIARRGAAPVATVWKAKRALGVGSERRLREEVEVIHEAITELVRRERKKNRSRDDLVSRMAAAGYGDEAIRDMVISFIMAGRDTTSSALTWFFWLMTRHRDVEDEVLGELESASRAFGRDGVGVDLDVSRRMRVLHAALCETMRLHPPLAWDSKHAAEADVLPDGTRVERGDRVTYFPYGMGRMEAIWGADAGEFRPRRWLAPPQDEGVSPFKFPVSQGGPRTCLGKEMAFLQMKFVASAVLRRFELQAVDEGRSPVFVPLLTAHMAGGLKVTVRRRTRQQKGTCEATAAMRS</sequence>
<protein>
    <submittedName>
        <fullName evidence="6">Uncharacterized protein</fullName>
    </submittedName>
</protein>
<comment type="similarity">
    <text evidence="1">Belongs to the cytochrome P450 family.</text>
</comment>
<dbReference type="AlphaFoldDB" id="A0A8T0UET9"/>
<dbReference type="InterPro" id="IPR002403">
    <property type="entry name" value="Cyt_P450_E_grp-IV"/>
</dbReference>
<keyword evidence="7" id="KW-1185">Reference proteome</keyword>
<dbReference type="PANTHER" id="PTHR24296">
    <property type="entry name" value="CYTOCHROME P450"/>
    <property type="match status" value="1"/>
</dbReference>
<dbReference type="Pfam" id="PF00067">
    <property type="entry name" value="p450"/>
    <property type="match status" value="1"/>
</dbReference>
<proteinExistence type="inferred from homology"/>
<evidence type="ECO:0000313" key="7">
    <source>
        <dbReference type="Proteomes" id="UP000823388"/>
    </source>
</evidence>
<comment type="cofactor">
    <cofactor evidence="5">
        <name>heme</name>
        <dbReference type="ChEBI" id="CHEBI:30413"/>
    </cofactor>
</comment>
<feature type="binding site" description="axial binding residue" evidence="5">
    <location>
        <position position="450"/>
    </location>
    <ligand>
        <name>heme</name>
        <dbReference type="ChEBI" id="CHEBI:30413"/>
    </ligand>
    <ligandPart>
        <name>Fe</name>
        <dbReference type="ChEBI" id="CHEBI:18248"/>
    </ligandPart>
</feature>
<name>A0A8T0UET9_PANVG</name>
<keyword evidence="3" id="KW-0560">Oxidoreductase</keyword>
<evidence type="ECO:0000313" key="6">
    <source>
        <dbReference type="EMBL" id="KAG2620588.1"/>
    </source>
</evidence>
<dbReference type="GO" id="GO:0005506">
    <property type="term" value="F:iron ion binding"/>
    <property type="evidence" value="ECO:0007669"/>
    <property type="project" value="InterPro"/>
</dbReference>
<evidence type="ECO:0000256" key="5">
    <source>
        <dbReference type="PIRSR" id="PIRSR602403-1"/>
    </source>
</evidence>
<comment type="caution">
    <text evidence="6">The sequence shown here is derived from an EMBL/GenBank/DDBJ whole genome shotgun (WGS) entry which is preliminary data.</text>
</comment>
<organism evidence="6 7">
    <name type="scientific">Panicum virgatum</name>
    <name type="common">Blackwell switchgrass</name>
    <dbReference type="NCBI Taxonomy" id="38727"/>
    <lineage>
        <taxon>Eukaryota</taxon>
        <taxon>Viridiplantae</taxon>
        <taxon>Streptophyta</taxon>
        <taxon>Embryophyta</taxon>
        <taxon>Tracheophyta</taxon>
        <taxon>Spermatophyta</taxon>
        <taxon>Magnoliopsida</taxon>
        <taxon>Liliopsida</taxon>
        <taxon>Poales</taxon>
        <taxon>Poaceae</taxon>
        <taxon>PACMAD clade</taxon>
        <taxon>Panicoideae</taxon>
        <taxon>Panicodae</taxon>
        <taxon>Paniceae</taxon>
        <taxon>Panicinae</taxon>
        <taxon>Panicum</taxon>
        <taxon>Panicum sect. Hiantes</taxon>
    </lineage>
</organism>
<evidence type="ECO:0000256" key="2">
    <source>
        <dbReference type="ARBA" id="ARBA00022723"/>
    </source>
</evidence>